<name>A0A166SRA5_9AGAM</name>
<evidence type="ECO:0000259" key="2">
    <source>
        <dbReference type="Pfam" id="PF00248"/>
    </source>
</evidence>
<dbReference type="InterPro" id="IPR036812">
    <property type="entry name" value="NAD(P)_OxRdtase_dom_sf"/>
</dbReference>
<sequence length="220" mass="25134">MEPPDWQSWVFDEEESIKHVKAAYDAGINIFDSADVYSNGASEVALGKAIKAHNLPREEIKIMTKLFMTVGRTAPSILDVRPPALDADHYLQLDYVDVLQCHRFDNESPIEETMQALHDVVKAGYARYIGMLPCLAWQFHAMQNYAVAHNLTPFISMQNHYSLVYREEEREMMPTLKVRSPSPFPFSFSLSTSSILSSQFGEHLRILQPTHIIQGTRNYL</sequence>
<dbReference type="Proteomes" id="UP000076532">
    <property type="component" value="Unassembled WGS sequence"/>
</dbReference>
<accession>A0A166SRA5</accession>
<evidence type="ECO:0000256" key="1">
    <source>
        <dbReference type="ARBA" id="ARBA00023002"/>
    </source>
</evidence>
<reference evidence="3 4" key="1">
    <citation type="journal article" date="2016" name="Mol. Biol. Evol.">
        <title>Comparative Genomics of Early-Diverging Mushroom-Forming Fungi Provides Insights into the Origins of Lignocellulose Decay Capabilities.</title>
        <authorList>
            <person name="Nagy L.G."/>
            <person name="Riley R."/>
            <person name="Tritt A."/>
            <person name="Adam C."/>
            <person name="Daum C."/>
            <person name="Floudas D."/>
            <person name="Sun H."/>
            <person name="Yadav J.S."/>
            <person name="Pangilinan J."/>
            <person name="Larsson K.H."/>
            <person name="Matsuura K."/>
            <person name="Barry K."/>
            <person name="Labutti K."/>
            <person name="Kuo R."/>
            <person name="Ohm R.A."/>
            <person name="Bhattacharya S.S."/>
            <person name="Shirouzu T."/>
            <person name="Yoshinaga Y."/>
            <person name="Martin F.M."/>
            <person name="Grigoriev I.V."/>
            <person name="Hibbett D.S."/>
        </authorList>
    </citation>
    <scope>NUCLEOTIDE SEQUENCE [LARGE SCALE GENOMIC DNA]</scope>
    <source>
        <strain evidence="3 4">CBS 109695</strain>
    </source>
</reference>
<feature type="domain" description="NADP-dependent oxidoreductase" evidence="2">
    <location>
        <begin position="6"/>
        <end position="177"/>
    </location>
</feature>
<dbReference type="Gene3D" id="3.20.20.100">
    <property type="entry name" value="NADP-dependent oxidoreductase domain"/>
    <property type="match status" value="1"/>
</dbReference>
<dbReference type="EMBL" id="KV417497">
    <property type="protein sequence ID" value="KZP29738.1"/>
    <property type="molecule type" value="Genomic_DNA"/>
</dbReference>
<dbReference type="GO" id="GO:0016491">
    <property type="term" value="F:oxidoreductase activity"/>
    <property type="evidence" value="ECO:0007669"/>
    <property type="project" value="UniProtKB-KW"/>
</dbReference>
<evidence type="ECO:0000313" key="3">
    <source>
        <dbReference type="EMBL" id="KZP29738.1"/>
    </source>
</evidence>
<dbReference type="Pfam" id="PF00248">
    <property type="entry name" value="Aldo_ket_red"/>
    <property type="match status" value="1"/>
</dbReference>
<dbReference type="InterPro" id="IPR050523">
    <property type="entry name" value="AKR_Detox_Biosynth"/>
</dbReference>
<protein>
    <submittedName>
        <fullName evidence="3">Aldo/keto reductase</fullName>
    </submittedName>
</protein>
<dbReference type="InterPro" id="IPR023210">
    <property type="entry name" value="NADP_OxRdtase_dom"/>
</dbReference>
<keyword evidence="1" id="KW-0560">Oxidoreductase</keyword>
<dbReference type="SUPFAM" id="SSF51430">
    <property type="entry name" value="NAD(P)-linked oxidoreductase"/>
    <property type="match status" value="1"/>
</dbReference>
<organism evidence="3 4">
    <name type="scientific">Athelia psychrophila</name>
    <dbReference type="NCBI Taxonomy" id="1759441"/>
    <lineage>
        <taxon>Eukaryota</taxon>
        <taxon>Fungi</taxon>
        <taxon>Dikarya</taxon>
        <taxon>Basidiomycota</taxon>
        <taxon>Agaricomycotina</taxon>
        <taxon>Agaricomycetes</taxon>
        <taxon>Agaricomycetidae</taxon>
        <taxon>Atheliales</taxon>
        <taxon>Atheliaceae</taxon>
        <taxon>Athelia</taxon>
    </lineage>
</organism>
<dbReference type="AlphaFoldDB" id="A0A166SRA5"/>
<dbReference type="STRING" id="436010.A0A166SRA5"/>
<keyword evidence="4" id="KW-1185">Reference proteome</keyword>
<dbReference type="PANTHER" id="PTHR43364:SF4">
    <property type="entry name" value="NAD(P)-LINKED OXIDOREDUCTASE SUPERFAMILY PROTEIN"/>
    <property type="match status" value="1"/>
</dbReference>
<gene>
    <name evidence="3" type="ORF">FIBSPDRAFT_1038751</name>
</gene>
<evidence type="ECO:0000313" key="4">
    <source>
        <dbReference type="Proteomes" id="UP000076532"/>
    </source>
</evidence>
<proteinExistence type="predicted"/>
<dbReference type="PANTHER" id="PTHR43364">
    <property type="entry name" value="NADH-SPECIFIC METHYLGLYOXAL REDUCTASE-RELATED"/>
    <property type="match status" value="1"/>
</dbReference>
<dbReference type="OrthoDB" id="48988at2759"/>